<protein>
    <recommendedName>
        <fullName evidence="8">Flagellar brake protein YcgR</fullName>
    </recommendedName>
</protein>
<evidence type="ECO:0000259" key="5">
    <source>
        <dbReference type="Pfam" id="PF07317"/>
    </source>
</evidence>
<keyword evidence="2" id="KW-0547">Nucleotide-binding</keyword>
<evidence type="ECO:0008006" key="8">
    <source>
        <dbReference type="Google" id="ProtNLM"/>
    </source>
</evidence>
<dbReference type="Gene3D" id="2.40.10.220">
    <property type="entry name" value="predicted glycosyltransferase like domains"/>
    <property type="match status" value="1"/>
</dbReference>
<evidence type="ECO:0000256" key="2">
    <source>
        <dbReference type="ARBA" id="ARBA00022741"/>
    </source>
</evidence>
<dbReference type="Proteomes" id="UP000026714">
    <property type="component" value="Unassembled WGS sequence"/>
</dbReference>
<dbReference type="STRING" id="34103.SAMN05421778_1349"/>
<accession>A0A059KLS4</accession>
<dbReference type="EMBL" id="AZRA01000051">
    <property type="protein sequence ID" value="KDB52325.1"/>
    <property type="molecule type" value="Genomic_DNA"/>
</dbReference>
<keyword evidence="1" id="KW-0973">c-di-GMP</keyword>
<dbReference type="eggNOG" id="COG5581">
    <property type="taxonomic scope" value="Bacteria"/>
</dbReference>
<sequence length="252" mass="27905">MSRDGSSRRNDPATQAAASDLRVRSQVEIRALLRQMVQNDIPVSLGGADLPTYSTSLWAEDSEHQVLVFSADAKAEAVQRLVCAGDLTATAYLDNVKIQFDVDDLVLVNGRAGSVLNASYPREVFRFQRRSSFRVQPIGRGRAQACMAPPELAGRQLELRIIDLSYTGVALMLAEPLELFRRGQRLPNVLLELDAGTRINTGLVVSHVSRVEAIGGAYWRIGCELAGLDLVAERELQRYIDQTQRRSRLLTL</sequence>
<comment type="caution">
    <text evidence="6">The sequence shown here is derived from an EMBL/GenBank/DDBJ whole genome shotgun (WGS) entry which is preliminary data.</text>
</comment>
<organism evidence="6 7">
    <name type="scientific">Sphaerotilus natans subsp. natans DSM 6575</name>
    <dbReference type="NCBI Taxonomy" id="1286631"/>
    <lineage>
        <taxon>Bacteria</taxon>
        <taxon>Pseudomonadati</taxon>
        <taxon>Pseudomonadota</taxon>
        <taxon>Betaproteobacteria</taxon>
        <taxon>Burkholderiales</taxon>
        <taxon>Sphaerotilaceae</taxon>
        <taxon>Sphaerotilus</taxon>
    </lineage>
</organism>
<feature type="domain" description="PilZ" evidence="4">
    <location>
        <begin position="128"/>
        <end position="241"/>
    </location>
</feature>
<evidence type="ECO:0000259" key="4">
    <source>
        <dbReference type="Pfam" id="PF07238"/>
    </source>
</evidence>
<dbReference type="InterPro" id="IPR012349">
    <property type="entry name" value="Split_barrel_FMN-bd"/>
</dbReference>
<evidence type="ECO:0000313" key="6">
    <source>
        <dbReference type="EMBL" id="KDB52325.1"/>
    </source>
</evidence>
<dbReference type="Gene3D" id="2.30.110.10">
    <property type="entry name" value="Electron Transport, Fmn-binding Protein, Chain A"/>
    <property type="match status" value="1"/>
</dbReference>
<feature type="domain" description="Type III secretion system flagellar brake protein YcgR PilZN" evidence="5">
    <location>
        <begin position="22"/>
        <end position="126"/>
    </location>
</feature>
<keyword evidence="3" id="KW-0975">Bacterial flagellum</keyword>
<evidence type="ECO:0000256" key="3">
    <source>
        <dbReference type="ARBA" id="ARBA00023143"/>
    </source>
</evidence>
<reference evidence="6 7" key="1">
    <citation type="journal article" date="2014" name="FEMS Microbiol. Ecol.">
        <title>Sphaerotilus natans encrusted with nanoball-shaped Fe(III) oxide minerals formed by nitrate-reducing mixotrophic Fe(II) oxidation.</title>
        <authorList>
            <person name="Park S."/>
            <person name="Kim D.H."/>
            <person name="Lee J.H."/>
            <person name="Hur H.G."/>
        </authorList>
    </citation>
    <scope>NUCLEOTIDE SEQUENCE [LARGE SCALE GENOMIC DNA]</scope>
    <source>
        <strain evidence="6 7">DSM 6575</strain>
    </source>
</reference>
<keyword evidence="7" id="KW-1185">Reference proteome</keyword>
<dbReference type="AlphaFoldDB" id="A0A059KLS4"/>
<dbReference type="InterPro" id="IPR009875">
    <property type="entry name" value="PilZ_domain"/>
</dbReference>
<dbReference type="RefSeq" id="WP_081838089.1">
    <property type="nucleotide sequence ID" value="NZ_AZRA01000051.1"/>
</dbReference>
<evidence type="ECO:0000313" key="7">
    <source>
        <dbReference type="Proteomes" id="UP000026714"/>
    </source>
</evidence>
<gene>
    <name evidence="6" type="ORF">X805_20740</name>
</gene>
<evidence type="ECO:0000256" key="1">
    <source>
        <dbReference type="ARBA" id="ARBA00022636"/>
    </source>
</evidence>
<dbReference type="Pfam" id="PF07238">
    <property type="entry name" value="PilZ"/>
    <property type="match status" value="1"/>
</dbReference>
<dbReference type="Pfam" id="PF07317">
    <property type="entry name" value="PilZN"/>
    <property type="match status" value="1"/>
</dbReference>
<name>A0A059KLS4_9BURK</name>
<dbReference type="GO" id="GO:0035438">
    <property type="term" value="F:cyclic-di-GMP binding"/>
    <property type="evidence" value="ECO:0007669"/>
    <property type="project" value="InterPro"/>
</dbReference>
<dbReference type="InterPro" id="IPR009926">
    <property type="entry name" value="T3SS_YcgR_PilZN"/>
</dbReference>
<proteinExistence type="predicted"/>